<evidence type="ECO:0000313" key="1">
    <source>
        <dbReference type="EMBL" id="ACT12669.1"/>
    </source>
</evidence>
<name>C6DEI4_PECCP</name>
<dbReference type="RefSeq" id="WP_015839889.1">
    <property type="nucleotide sequence ID" value="NC_012917.1"/>
</dbReference>
<dbReference type="HOGENOM" id="CLU_1466895_0_0_6"/>
<gene>
    <name evidence="1" type="ordered locus">PC1_1628</name>
</gene>
<dbReference type="OrthoDB" id="7059957at2"/>
<dbReference type="eggNOG" id="ENOG50338HH">
    <property type="taxonomic scope" value="Bacteria"/>
</dbReference>
<dbReference type="KEGG" id="pct:PC1_1628"/>
<dbReference type="Proteomes" id="UP000002736">
    <property type="component" value="Chromosome"/>
</dbReference>
<reference evidence="1 2" key="1">
    <citation type="submission" date="2009-07" db="EMBL/GenBank/DDBJ databases">
        <title>Complete sequence of Pectobacterium carotovorum subsp. carotovorum PC1.</title>
        <authorList>
            <consortium name="US DOE Joint Genome Institute"/>
            <person name="Lucas S."/>
            <person name="Copeland A."/>
            <person name="Lapidus A."/>
            <person name="Glavina del Rio T."/>
            <person name="Tice H."/>
            <person name="Bruce D."/>
            <person name="Goodwin L."/>
            <person name="Pitluck S."/>
            <person name="Munk A.C."/>
            <person name="Brettin T."/>
            <person name="Detter J.C."/>
            <person name="Han C."/>
            <person name="Tapia R."/>
            <person name="Larimer F."/>
            <person name="Land M."/>
            <person name="Hauser L."/>
            <person name="Kyrpides N."/>
            <person name="Mikhailova N."/>
            <person name="Balakrishnan V."/>
            <person name="Glasner J."/>
            <person name="Perna N.T."/>
        </authorList>
    </citation>
    <scope>NUCLEOTIDE SEQUENCE [LARGE SCALE GENOMIC DNA]</scope>
    <source>
        <strain evidence="1 2">PC1</strain>
    </source>
</reference>
<evidence type="ECO:0000313" key="2">
    <source>
        <dbReference type="Proteomes" id="UP000002736"/>
    </source>
</evidence>
<proteinExistence type="predicted"/>
<protein>
    <submittedName>
        <fullName evidence="1">Uncharacterized protein</fullName>
    </submittedName>
</protein>
<organism evidence="1 2">
    <name type="scientific">Pectobacterium carotovorum subsp. carotovorum (strain PC1)</name>
    <dbReference type="NCBI Taxonomy" id="561230"/>
    <lineage>
        <taxon>Bacteria</taxon>
        <taxon>Pseudomonadati</taxon>
        <taxon>Pseudomonadota</taxon>
        <taxon>Gammaproteobacteria</taxon>
        <taxon>Enterobacterales</taxon>
        <taxon>Pectobacteriaceae</taxon>
        <taxon>Pectobacterium</taxon>
    </lineage>
</organism>
<accession>C6DEI4</accession>
<dbReference type="AlphaFoldDB" id="C6DEI4"/>
<sequence>MGSISFLTDRRLETSPSIKESIYQLKCKSTLFLDAWEKSPQDLECAGRESEEAMRHLDHIVNEIMRYRDHLQSDNSYVGSSLETHLNITRALSVSPVTRLDQTSISGLGPGNGVLPSPGIPITMEKLLNKIKHRRTDSSNFRVESFGKHIFLIGVDKSNRQPDSIVEFVVKDFCDHCSDIAELI</sequence>
<dbReference type="EMBL" id="CP001657">
    <property type="protein sequence ID" value="ACT12669.1"/>
    <property type="molecule type" value="Genomic_DNA"/>
</dbReference>